<protein>
    <recommendedName>
        <fullName evidence="8">NADP-dependent oxidoreductase domain-containing protein</fullName>
    </recommendedName>
</protein>
<dbReference type="RefSeq" id="XP_031858293.2">
    <property type="nucleotide sequence ID" value="XM_032007387.2"/>
</dbReference>
<sequence length="309" mass="33810">MWIPKILVGLLSASSQVTMTSKPSYPKHQLFKLNDGNTIPSPAFGCGSALFGKEATDAVLLAIENGYLHIDNSRVYGNEKSVGVALSKTDVEREKLYITSKYDALDGASVEEEFNKTISELGVEYLDLYLIHFPRAADNGGGIAKVWKSFEQLKRDGRARSIGVSNYDHDQLKELLSLAEIKPAVNQIRYHAYNALANAPVLALSQKHGIITEAYSSLTPITKTPGGPADKVGETIAIELSKRYGQEVTVGQTILDWLRSTGVVAVTTSSKDYRLREQLAVFQDDFPLLTAEEAKSYELAGPGWAPKTK</sequence>
<dbReference type="PIRSF" id="PIRSF000097">
    <property type="entry name" value="AKR"/>
    <property type="match status" value="1"/>
</dbReference>
<dbReference type="Gene3D" id="3.20.20.100">
    <property type="entry name" value="NADP-dependent oxidoreductase domain"/>
    <property type="match status" value="1"/>
</dbReference>
<feature type="domain" description="NADP-dependent oxidoreductase" evidence="8">
    <location>
        <begin position="53"/>
        <end position="219"/>
    </location>
</feature>
<dbReference type="PANTHER" id="PTHR43827:SF3">
    <property type="entry name" value="NADP-DEPENDENT OXIDOREDUCTASE DOMAIN-CONTAINING PROTEIN"/>
    <property type="match status" value="1"/>
</dbReference>
<dbReference type="AlphaFoldDB" id="A0AAJ8MWW5"/>
<dbReference type="Proteomes" id="UP000322225">
    <property type="component" value="Chromosome 8"/>
</dbReference>
<keyword evidence="2" id="KW-0521">NADP</keyword>
<name>A0AAJ8MWW5_9TREE</name>
<gene>
    <name evidence="9" type="ORF">CI109_104941</name>
</gene>
<feature type="chain" id="PRO_5042540021" description="NADP-dependent oxidoreductase domain-containing protein" evidence="7">
    <location>
        <begin position="21"/>
        <end position="309"/>
    </location>
</feature>
<accession>A0AAJ8MWW5</accession>
<dbReference type="SUPFAM" id="SSF51430">
    <property type="entry name" value="NAD(P)-linked oxidoreductase"/>
    <property type="match status" value="1"/>
</dbReference>
<keyword evidence="10" id="KW-1185">Reference proteome</keyword>
<dbReference type="InterPro" id="IPR018170">
    <property type="entry name" value="Aldo/ket_reductase_CS"/>
</dbReference>
<keyword evidence="7" id="KW-0732">Signal</keyword>
<evidence type="ECO:0000313" key="10">
    <source>
        <dbReference type="Proteomes" id="UP000322225"/>
    </source>
</evidence>
<evidence type="ECO:0000256" key="4">
    <source>
        <dbReference type="PIRSR" id="PIRSR000097-1"/>
    </source>
</evidence>
<feature type="binding site" evidence="5">
    <location>
        <position position="132"/>
    </location>
    <ligand>
        <name>substrate</name>
    </ligand>
</feature>
<feature type="active site" description="Proton donor" evidence="4">
    <location>
        <position position="76"/>
    </location>
</feature>
<evidence type="ECO:0000256" key="2">
    <source>
        <dbReference type="ARBA" id="ARBA00022857"/>
    </source>
</evidence>
<reference evidence="9" key="1">
    <citation type="submission" date="2017-08" db="EMBL/GenBank/DDBJ databases">
        <authorList>
            <person name="Cuomo C."/>
            <person name="Billmyre B."/>
            <person name="Heitman J."/>
        </authorList>
    </citation>
    <scope>NUCLEOTIDE SEQUENCE</scope>
    <source>
        <strain evidence="9">CBS 12478</strain>
    </source>
</reference>
<proteinExistence type="inferred from homology"/>
<evidence type="ECO:0000256" key="6">
    <source>
        <dbReference type="PIRSR" id="PIRSR000097-3"/>
    </source>
</evidence>
<dbReference type="InterPro" id="IPR023210">
    <property type="entry name" value="NADP_OxRdtase_dom"/>
</dbReference>
<dbReference type="PANTHER" id="PTHR43827">
    <property type="entry name" value="2,5-DIKETO-D-GLUCONIC ACID REDUCTASE"/>
    <property type="match status" value="1"/>
</dbReference>
<dbReference type="InterPro" id="IPR036812">
    <property type="entry name" value="NAD(P)_OxRdtase_dom_sf"/>
</dbReference>
<keyword evidence="3" id="KW-0560">Oxidoreductase</keyword>
<dbReference type="KEGG" id="ksn:43591555"/>
<evidence type="ECO:0000256" key="5">
    <source>
        <dbReference type="PIRSR" id="PIRSR000097-2"/>
    </source>
</evidence>
<dbReference type="PRINTS" id="PR00069">
    <property type="entry name" value="ALDKETRDTASE"/>
</dbReference>
<dbReference type="EMBL" id="CP144058">
    <property type="protein sequence ID" value="WWD20465.1"/>
    <property type="molecule type" value="Genomic_DNA"/>
</dbReference>
<dbReference type="InterPro" id="IPR020471">
    <property type="entry name" value="AKR"/>
</dbReference>
<dbReference type="GeneID" id="43591555"/>
<feature type="signal peptide" evidence="7">
    <location>
        <begin position="1"/>
        <end position="20"/>
    </location>
</feature>
<evidence type="ECO:0000256" key="1">
    <source>
        <dbReference type="ARBA" id="ARBA00007905"/>
    </source>
</evidence>
<evidence type="ECO:0000259" key="8">
    <source>
        <dbReference type="Pfam" id="PF00248"/>
    </source>
</evidence>
<evidence type="ECO:0000313" key="9">
    <source>
        <dbReference type="EMBL" id="WWD20465.1"/>
    </source>
</evidence>
<dbReference type="PROSITE" id="PS00062">
    <property type="entry name" value="ALDOKETO_REDUCTASE_2"/>
    <property type="match status" value="1"/>
</dbReference>
<dbReference type="Pfam" id="PF00248">
    <property type="entry name" value="Aldo_ket_red"/>
    <property type="match status" value="1"/>
</dbReference>
<evidence type="ECO:0000256" key="7">
    <source>
        <dbReference type="SAM" id="SignalP"/>
    </source>
</evidence>
<feature type="site" description="Lowers pKa of active site Tyr" evidence="6">
    <location>
        <position position="101"/>
    </location>
</feature>
<dbReference type="GO" id="GO:0016616">
    <property type="term" value="F:oxidoreductase activity, acting on the CH-OH group of donors, NAD or NADP as acceptor"/>
    <property type="evidence" value="ECO:0007669"/>
    <property type="project" value="UniProtKB-ARBA"/>
</dbReference>
<organism evidence="9 10">
    <name type="scientific">Kwoniella shandongensis</name>
    <dbReference type="NCBI Taxonomy" id="1734106"/>
    <lineage>
        <taxon>Eukaryota</taxon>
        <taxon>Fungi</taxon>
        <taxon>Dikarya</taxon>
        <taxon>Basidiomycota</taxon>
        <taxon>Agaricomycotina</taxon>
        <taxon>Tremellomycetes</taxon>
        <taxon>Tremellales</taxon>
        <taxon>Cryptococcaceae</taxon>
        <taxon>Kwoniella</taxon>
    </lineage>
</organism>
<reference evidence="9" key="2">
    <citation type="submission" date="2024-01" db="EMBL/GenBank/DDBJ databases">
        <title>Comparative genomics of Cryptococcus and Kwoniella reveals pathogenesis evolution and contrasting modes of karyotype evolution via chromosome fusion or intercentromeric recombination.</title>
        <authorList>
            <person name="Coelho M.A."/>
            <person name="David-Palma M."/>
            <person name="Shea T."/>
            <person name="Bowers K."/>
            <person name="McGinley-Smith S."/>
            <person name="Mohammad A.W."/>
            <person name="Gnirke A."/>
            <person name="Yurkov A.M."/>
            <person name="Nowrousian M."/>
            <person name="Sun S."/>
            <person name="Cuomo C.A."/>
            <person name="Heitman J."/>
        </authorList>
    </citation>
    <scope>NUCLEOTIDE SEQUENCE</scope>
    <source>
        <strain evidence="9">CBS 12478</strain>
    </source>
</reference>
<evidence type="ECO:0000256" key="3">
    <source>
        <dbReference type="ARBA" id="ARBA00023002"/>
    </source>
</evidence>
<comment type="similarity">
    <text evidence="1">Belongs to the aldo/keto reductase family.</text>
</comment>